<feature type="compositionally biased region" description="Pro residues" evidence="1">
    <location>
        <begin position="34"/>
        <end position="56"/>
    </location>
</feature>
<dbReference type="AlphaFoldDB" id="A0A7Y9FRT2"/>
<reference evidence="4 5" key="2">
    <citation type="submission" date="2020-08" db="EMBL/GenBank/DDBJ databases">
        <title>The Agave Microbiome: Exploring the role of microbial communities in plant adaptations to desert environments.</title>
        <authorList>
            <person name="Partida-Martinez L.P."/>
        </authorList>
    </citation>
    <scope>NUCLEOTIDE SEQUENCE [LARGE SCALE GENOMIC DNA]</scope>
    <source>
        <strain evidence="4 5">AS2.3</strain>
    </source>
</reference>
<dbReference type="InterPro" id="IPR011041">
    <property type="entry name" value="Quinoprot_gluc/sorb_DH_b-prop"/>
</dbReference>
<accession>A0A7Y9FRT2</accession>
<feature type="domain" description="Glucose/Sorbosone dehydrogenase" evidence="3">
    <location>
        <begin position="70"/>
        <end position="394"/>
    </location>
</feature>
<evidence type="ECO:0000313" key="4">
    <source>
        <dbReference type="EMBL" id="NYD92037.1"/>
    </source>
</evidence>
<feature type="signal peptide" evidence="2">
    <location>
        <begin position="1"/>
        <end position="20"/>
    </location>
</feature>
<dbReference type="InterPro" id="IPR011042">
    <property type="entry name" value="6-blade_b-propeller_TolB-like"/>
</dbReference>
<keyword evidence="5" id="KW-1185">Reference proteome</keyword>
<name>A0A7Y9FRT2_9SPHN</name>
<dbReference type="InterPro" id="IPR012938">
    <property type="entry name" value="Glc/Sorbosone_DH"/>
</dbReference>
<dbReference type="Proteomes" id="UP000517753">
    <property type="component" value="Unassembled WGS sequence"/>
</dbReference>
<evidence type="ECO:0000313" key="5">
    <source>
        <dbReference type="Proteomes" id="UP000517753"/>
    </source>
</evidence>
<protein>
    <submittedName>
        <fullName evidence="4">Glucose/arabinose dehydrogenase</fullName>
    </submittedName>
</protein>
<dbReference type="PANTHER" id="PTHR19328:SF75">
    <property type="entry name" value="ALDOSE SUGAR DEHYDROGENASE YLII"/>
    <property type="match status" value="1"/>
</dbReference>
<evidence type="ECO:0000256" key="1">
    <source>
        <dbReference type="SAM" id="MobiDB-lite"/>
    </source>
</evidence>
<comment type="caution">
    <text evidence="4">The sequence shown here is derived from an EMBL/GenBank/DDBJ whole genome shotgun (WGS) entry which is preliminary data.</text>
</comment>
<dbReference type="RefSeq" id="WP_257015783.1">
    <property type="nucleotide sequence ID" value="NZ_JACCBY010000008.1"/>
</dbReference>
<sequence length="399" mass="41198">MMRPGLCFPIALALALAACGDDDGGNGDAGPIGAPAPAPTPAPTATPTPAATPTPTPAVTAVDQRVVASFDNPWAMVFLPDGRMLVTEKSGQLQLVTQAGAKTPVAGVPRVTFSGQLGLQDVVLDPGFATNARIWISYAEPASGGQQLAVARATLDLAATPRLTDLAVIWRATPATTGGQLGARLAFAPDGQTLFVTSGERQQGTPAQDMSGTLGKIVRITLDGSAATGNPFAATAGARAEIWSLGHRNPYGLVFASDGRLFESEMGPAGGDEFNLIEPGRNYGWPRVSEGDNYDGTPIPRHATNPAYAAPLVSWTPVIAPGGMIQYRGTAFAGWTGDFLLAGLTQQGIVRVRVSGSTASEVARIGLGNRIREIEEGPNGTLWVLRDGAGAALVQLTPR</sequence>
<gene>
    <name evidence="4" type="ORF">HD841_003857</name>
</gene>
<dbReference type="Gene3D" id="2.120.10.30">
    <property type="entry name" value="TolB, C-terminal domain"/>
    <property type="match status" value="1"/>
</dbReference>
<dbReference type="PANTHER" id="PTHR19328">
    <property type="entry name" value="HEDGEHOG-INTERACTING PROTEIN"/>
    <property type="match status" value="1"/>
</dbReference>
<reference evidence="4 5" key="1">
    <citation type="submission" date="2020-07" db="EMBL/GenBank/DDBJ databases">
        <authorList>
            <person name="Partida-Martinez L."/>
            <person name="Huntemann M."/>
            <person name="Clum A."/>
            <person name="Wang J."/>
            <person name="Palaniappan K."/>
            <person name="Ritter S."/>
            <person name="Chen I.-M."/>
            <person name="Stamatis D."/>
            <person name="Reddy T."/>
            <person name="O'Malley R."/>
            <person name="Daum C."/>
            <person name="Shapiro N."/>
            <person name="Ivanova N."/>
            <person name="Kyrpides N."/>
            <person name="Woyke T."/>
        </authorList>
    </citation>
    <scope>NUCLEOTIDE SEQUENCE [LARGE SCALE GENOMIC DNA]</scope>
    <source>
        <strain evidence="4 5">AS2.3</strain>
    </source>
</reference>
<evidence type="ECO:0000256" key="2">
    <source>
        <dbReference type="SAM" id="SignalP"/>
    </source>
</evidence>
<proteinExistence type="predicted"/>
<feature type="chain" id="PRO_5030582488" evidence="2">
    <location>
        <begin position="21"/>
        <end position="399"/>
    </location>
</feature>
<feature type="region of interest" description="Disordered" evidence="1">
    <location>
        <begin position="27"/>
        <end position="57"/>
    </location>
</feature>
<organism evidence="4 5">
    <name type="scientific">Sphingomonas melonis</name>
    <dbReference type="NCBI Taxonomy" id="152682"/>
    <lineage>
        <taxon>Bacteria</taxon>
        <taxon>Pseudomonadati</taxon>
        <taxon>Pseudomonadota</taxon>
        <taxon>Alphaproteobacteria</taxon>
        <taxon>Sphingomonadales</taxon>
        <taxon>Sphingomonadaceae</taxon>
        <taxon>Sphingomonas</taxon>
    </lineage>
</organism>
<evidence type="ECO:0000259" key="3">
    <source>
        <dbReference type="Pfam" id="PF07995"/>
    </source>
</evidence>
<dbReference type="Pfam" id="PF07995">
    <property type="entry name" value="GSDH"/>
    <property type="match status" value="1"/>
</dbReference>
<dbReference type="EMBL" id="JACCBY010000008">
    <property type="protein sequence ID" value="NYD92037.1"/>
    <property type="molecule type" value="Genomic_DNA"/>
</dbReference>
<dbReference type="SUPFAM" id="SSF50952">
    <property type="entry name" value="Soluble quinoprotein glucose dehydrogenase"/>
    <property type="match status" value="1"/>
</dbReference>
<keyword evidence="2" id="KW-0732">Signal</keyword>
<dbReference type="PROSITE" id="PS51257">
    <property type="entry name" value="PROKAR_LIPOPROTEIN"/>
    <property type="match status" value="1"/>
</dbReference>